<feature type="transmembrane region" description="Helical" evidence="2">
    <location>
        <begin position="54"/>
        <end position="75"/>
    </location>
</feature>
<feature type="transmembrane region" description="Helical" evidence="2">
    <location>
        <begin position="81"/>
        <end position="105"/>
    </location>
</feature>
<keyword evidence="2" id="KW-1133">Transmembrane helix</keyword>
<feature type="region of interest" description="Disordered" evidence="1">
    <location>
        <begin position="15"/>
        <end position="36"/>
    </location>
</feature>
<proteinExistence type="predicted"/>
<keyword evidence="2" id="KW-0812">Transmembrane</keyword>
<evidence type="ECO:0000313" key="4">
    <source>
        <dbReference type="Proteomes" id="UP001316803"/>
    </source>
</evidence>
<organism evidence="3 4">
    <name type="scientific">Knufia fluminis</name>
    <dbReference type="NCBI Taxonomy" id="191047"/>
    <lineage>
        <taxon>Eukaryota</taxon>
        <taxon>Fungi</taxon>
        <taxon>Dikarya</taxon>
        <taxon>Ascomycota</taxon>
        <taxon>Pezizomycotina</taxon>
        <taxon>Eurotiomycetes</taxon>
        <taxon>Chaetothyriomycetidae</taxon>
        <taxon>Chaetothyriales</taxon>
        <taxon>Trichomeriaceae</taxon>
        <taxon>Knufia</taxon>
    </lineage>
</organism>
<keyword evidence="4" id="KW-1185">Reference proteome</keyword>
<sequence>MAAVDRASARLRKTFKYPSDDEGSDGSRDELDEEEQESLLTTLQTKSAISNKTYTLIFTTLPLTLTPLFTYHLLVSATTPARLRLLCLLSLTSLLASSFTMFFLSNIDTTDARARLNTRQRQMNRATFSAPPHATALLNILTKLLDKMDDMRLDLDSEGPLLQALPVLNGVMCGLLALASLILRGQSLRGVNGLMWMYLLLPGVMAGMTTVARWSIMEEQRGLRELGGLRYGYKGA</sequence>
<dbReference type="EMBL" id="JAKLMC020000005">
    <property type="protein sequence ID" value="KAK5956292.1"/>
    <property type="molecule type" value="Genomic_DNA"/>
</dbReference>
<evidence type="ECO:0000256" key="2">
    <source>
        <dbReference type="SAM" id="Phobius"/>
    </source>
</evidence>
<feature type="compositionally biased region" description="Acidic residues" evidence="1">
    <location>
        <begin position="20"/>
        <end position="36"/>
    </location>
</feature>
<gene>
    <name evidence="3" type="ORF">OHC33_002868</name>
</gene>
<comment type="caution">
    <text evidence="3">The sequence shown here is derived from an EMBL/GenBank/DDBJ whole genome shotgun (WGS) entry which is preliminary data.</text>
</comment>
<dbReference type="AlphaFoldDB" id="A0AAN8EQG4"/>
<feature type="transmembrane region" description="Helical" evidence="2">
    <location>
        <begin position="165"/>
        <end position="183"/>
    </location>
</feature>
<feature type="transmembrane region" description="Helical" evidence="2">
    <location>
        <begin position="195"/>
        <end position="216"/>
    </location>
</feature>
<dbReference type="Proteomes" id="UP001316803">
    <property type="component" value="Unassembled WGS sequence"/>
</dbReference>
<keyword evidence="2" id="KW-0472">Membrane</keyword>
<evidence type="ECO:0000256" key="1">
    <source>
        <dbReference type="SAM" id="MobiDB-lite"/>
    </source>
</evidence>
<accession>A0AAN8EQG4</accession>
<feature type="transmembrane region" description="Helical" evidence="2">
    <location>
        <begin position="126"/>
        <end position="145"/>
    </location>
</feature>
<name>A0AAN8EQG4_9EURO</name>
<evidence type="ECO:0000313" key="3">
    <source>
        <dbReference type="EMBL" id="KAK5956292.1"/>
    </source>
</evidence>
<reference evidence="3 4" key="1">
    <citation type="submission" date="2022-12" db="EMBL/GenBank/DDBJ databases">
        <title>Genomic features and morphological characterization of a novel Knufia sp. strain isolated from spacecraft assembly facility.</title>
        <authorList>
            <person name="Teixeira M."/>
            <person name="Chander A.M."/>
            <person name="Stajich J.E."/>
            <person name="Venkateswaran K."/>
        </authorList>
    </citation>
    <scope>NUCLEOTIDE SEQUENCE [LARGE SCALE GENOMIC DNA]</scope>
    <source>
        <strain evidence="3 4">FJI-L2-BK-P2</strain>
    </source>
</reference>
<protein>
    <submittedName>
        <fullName evidence="3">Uncharacterized protein</fullName>
    </submittedName>
</protein>